<dbReference type="EMBL" id="OZ035838">
    <property type="protein sequence ID" value="CAL1584492.1"/>
    <property type="molecule type" value="Genomic_DNA"/>
</dbReference>
<keyword evidence="3" id="KW-1185">Reference proteome</keyword>
<reference evidence="2 3" key="1">
    <citation type="submission" date="2024-04" db="EMBL/GenBank/DDBJ databases">
        <authorList>
            <person name="Waldvogel A.-M."/>
            <person name="Schoenle A."/>
        </authorList>
    </citation>
    <scope>NUCLEOTIDE SEQUENCE [LARGE SCALE GENOMIC DNA]</scope>
</reference>
<feature type="region of interest" description="Disordered" evidence="1">
    <location>
        <begin position="52"/>
        <end position="153"/>
    </location>
</feature>
<gene>
    <name evidence="2" type="ORF">KC01_LOCUS14828</name>
</gene>
<name>A0AAV2K3K7_KNICA</name>
<evidence type="ECO:0000256" key="1">
    <source>
        <dbReference type="SAM" id="MobiDB-lite"/>
    </source>
</evidence>
<accession>A0AAV2K3K7</accession>
<sequence>MKRTAEAYLLHLKCSGFVYYCQNTNEDWDGNTPPEGAFRFSYLLRSSPRSSSCSNPAGFQLGGSTSRPRFHVPAPVSRPGPGFTSRPRLHSTSRPRLHVPTPAPRPDPGSTSARLHVPDPGSTSQPWLHVPTPAPRPSPGSTPRPRLHVPAPAFPTVPLPPWLFFGRLGSVP</sequence>
<dbReference type="Proteomes" id="UP001497482">
    <property type="component" value="Chromosome 16"/>
</dbReference>
<organism evidence="2 3">
    <name type="scientific">Knipowitschia caucasica</name>
    <name type="common">Caucasian dwarf goby</name>
    <name type="synonym">Pomatoschistus caucasicus</name>
    <dbReference type="NCBI Taxonomy" id="637954"/>
    <lineage>
        <taxon>Eukaryota</taxon>
        <taxon>Metazoa</taxon>
        <taxon>Chordata</taxon>
        <taxon>Craniata</taxon>
        <taxon>Vertebrata</taxon>
        <taxon>Euteleostomi</taxon>
        <taxon>Actinopterygii</taxon>
        <taxon>Neopterygii</taxon>
        <taxon>Teleostei</taxon>
        <taxon>Neoteleostei</taxon>
        <taxon>Acanthomorphata</taxon>
        <taxon>Gobiaria</taxon>
        <taxon>Gobiiformes</taxon>
        <taxon>Gobioidei</taxon>
        <taxon>Gobiidae</taxon>
        <taxon>Gobiinae</taxon>
        <taxon>Knipowitschia</taxon>
    </lineage>
</organism>
<feature type="compositionally biased region" description="Basic residues" evidence="1">
    <location>
        <begin position="87"/>
        <end position="97"/>
    </location>
</feature>
<protein>
    <submittedName>
        <fullName evidence="2">Uncharacterized protein</fullName>
    </submittedName>
</protein>
<evidence type="ECO:0000313" key="3">
    <source>
        <dbReference type="Proteomes" id="UP001497482"/>
    </source>
</evidence>
<feature type="compositionally biased region" description="Pro residues" evidence="1">
    <location>
        <begin position="132"/>
        <end position="142"/>
    </location>
</feature>
<dbReference type="AlphaFoldDB" id="A0AAV2K3K7"/>
<evidence type="ECO:0000313" key="2">
    <source>
        <dbReference type="EMBL" id="CAL1584492.1"/>
    </source>
</evidence>
<proteinExistence type="predicted"/>